<dbReference type="Pfam" id="PF00535">
    <property type="entry name" value="Glycos_transf_2"/>
    <property type="match status" value="1"/>
</dbReference>
<comment type="caution">
    <text evidence="2">The sequence shown here is derived from an EMBL/GenBank/DDBJ whole genome shotgun (WGS) entry which is preliminary data.</text>
</comment>
<dbReference type="Gene3D" id="3.90.550.10">
    <property type="entry name" value="Spore Coat Polysaccharide Biosynthesis Protein SpsA, Chain A"/>
    <property type="match status" value="1"/>
</dbReference>
<reference evidence="2 3" key="1">
    <citation type="journal article" date="2016" name="Nat. Commun.">
        <title>Thousands of microbial genomes shed light on interconnected biogeochemical processes in an aquifer system.</title>
        <authorList>
            <person name="Anantharaman K."/>
            <person name="Brown C.T."/>
            <person name="Hug L.A."/>
            <person name="Sharon I."/>
            <person name="Castelle C.J."/>
            <person name="Probst A.J."/>
            <person name="Thomas B.C."/>
            <person name="Singh A."/>
            <person name="Wilkins M.J."/>
            <person name="Karaoz U."/>
            <person name="Brodie E.L."/>
            <person name="Williams K.H."/>
            <person name="Hubbard S.S."/>
            <person name="Banfield J.F."/>
        </authorList>
    </citation>
    <scope>NUCLEOTIDE SEQUENCE [LARGE SCALE GENOMIC DNA]</scope>
</reference>
<protein>
    <recommendedName>
        <fullName evidence="1">Glycosyltransferase 2-like domain-containing protein</fullName>
    </recommendedName>
</protein>
<dbReference type="SUPFAM" id="SSF53448">
    <property type="entry name" value="Nucleotide-diphospho-sugar transferases"/>
    <property type="match status" value="1"/>
</dbReference>
<name>A0A1G2KLL8_9BACT</name>
<sequence>MKLSVIIPAYNEKNTVASIIHSILAVQIPSPLEKELIIVDDGSTDGTKEELQQFQHDPRIKIFFHEKNQGKTAAVRLGIKQATGHIVLFQDADLEYSPENYPQLLRPILNGEAVIVYGSRFLGKIKNMAWINRLANNLSMFTINLLYGSQITDFHTCFKVIKKDILDKIPITSERFSFDTEITARLLRKGYAIHEVPISYAARSRAEGKKITWGTAIETYLFLLRYRFFPDQN</sequence>
<dbReference type="PANTHER" id="PTHR48090:SF7">
    <property type="entry name" value="RFBJ PROTEIN"/>
    <property type="match status" value="1"/>
</dbReference>
<dbReference type="AlphaFoldDB" id="A0A1G2KLL8"/>
<gene>
    <name evidence="2" type="ORF">A3C07_01865</name>
</gene>
<feature type="domain" description="Glycosyltransferase 2-like" evidence="1">
    <location>
        <begin position="4"/>
        <end position="169"/>
    </location>
</feature>
<evidence type="ECO:0000313" key="3">
    <source>
        <dbReference type="Proteomes" id="UP000179023"/>
    </source>
</evidence>
<evidence type="ECO:0000313" key="2">
    <source>
        <dbReference type="EMBL" id="OHA00343.1"/>
    </source>
</evidence>
<organism evidence="2 3">
    <name type="scientific">Candidatus Sungbacteria bacterium RIFCSPHIGHO2_02_FULL_47_11</name>
    <dbReference type="NCBI Taxonomy" id="1802270"/>
    <lineage>
        <taxon>Bacteria</taxon>
        <taxon>Candidatus Sungiibacteriota</taxon>
    </lineage>
</organism>
<dbReference type="InterPro" id="IPR050256">
    <property type="entry name" value="Glycosyltransferase_2"/>
</dbReference>
<dbReference type="InterPro" id="IPR001173">
    <property type="entry name" value="Glyco_trans_2-like"/>
</dbReference>
<dbReference type="InterPro" id="IPR029044">
    <property type="entry name" value="Nucleotide-diphossugar_trans"/>
</dbReference>
<dbReference type="STRING" id="1802270.A3C07_01865"/>
<dbReference type="PANTHER" id="PTHR48090">
    <property type="entry name" value="UNDECAPRENYL-PHOSPHATE 4-DEOXY-4-FORMAMIDO-L-ARABINOSE TRANSFERASE-RELATED"/>
    <property type="match status" value="1"/>
</dbReference>
<dbReference type="CDD" id="cd04179">
    <property type="entry name" value="DPM_DPG-synthase_like"/>
    <property type="match status" value="1"/>
</dbReference>
<proteinExistence type="predicted"/>
<dbReference type="EMBL" id="MHQI01000019">
    <property type="protein sequence ID" value="OHA00343.1"/>
    <property type="molecule type" value="Genomic_DNA"/>
</dbReference>
<accession>A0A1G2KLL8</accession>
<evidence type="ECO:0000259" key="1">
    <source>
        <dbReference type="Pfam" id="PF00535"/>
    </source>
</evidence>
<dbReference type="Proteomes" id="UP000179023">
    <property type="component" value="Unassembled WGS sequence"/>
</dbReference>